<dbReference type="Pfam" id="PF13482">
    <property type="entry name" value="RNase_H_2"/>
    <property type="match status" value="1"/>
</dbReference>
<dbReference type="InterPro" id="IPR036397">
    <property type="entry name" value="RNaseH_sf"/>
</dbReference>
<evidence type="ECO:0000313" key="3">
    <source>
        <dbReference type="Proteomes" id="UP001148125"/>
    </source>
</evidence>
<protein>
    <submittedName>
        <fullName evidence="2">Ribonuclease H-like domain-containing protein</fullName>
    </submittedName>
</protein>
<comment type="caution">
    <text evidence="2">The sequence shown here is derived from an EMBL/GenBank/DDBJ whole genome shotgun (WGS) entry which is preliminary data.</text>
</comment>
<dbReference type="RefSeq" id="WP_275119015.1">
    <property type="nucleotide sequence ID" value="NZ_JAOTPO010000009.1"/>
</dbReference>
<dbReference type="Proteomes" id="UP001148125">
    <property type="component" value="Unassembled WGS sequence"/>
</dbReference>
<dbReference type="PANTHER" id="PTHR38462:SF1">
    <property type="entry name" value="YPRB RIBONUCLEASE H-LIKE DOMAIN-CONTAINING PROTEIN"/>
    <property type="match status" value="1"/>
</dbReference>
<dbReference type="InterPro" id="IPR012337">
    <property type="entry name" value="RNaseH-like_sf"/>
</dbReference>
<reference evidence="2" key="1">
    <citation type="submission" date="2024-05" db="EMBL/GenBank/DDBJ databases">
        <title>Alkalihalobacillus sp. strain MEB203 novel alkaliphilic bacterium from Lonar Lake, India.</title>
        <authorList>
            <person name="Joshi A."/>
            <person name="Thite S."/>
            <person name="Mengade P."/>
        </authorList>
    </citation>
    <scope>NUCLEOTIDE SEQUENCE</scope>
    <source>
        <strain evidence="2">MEB 203</strain>
    </source>
</reference>
<feature type="domain" description="YprB ribonuclease H-like" evidence="1">
    <location>
        <begin position="106"/>
        <end position="276"/>
    </location>
</feature>
<keyword evidence="3" id="KW-1185">Reference proteome</keyword>
<evidence type="ECO:0000313" key="2">
    <source>
        <dbReference type="EMBL" id="MDE5414398.1"/>
    </source>
</evidence>
<name>A0ABT5VG00_9BACI</name>
<proteinExistence type="predicted"/>
<gene>
    <name evidence="2" type="ORF">N7Z68_13540</name>
</gene>
<sequence length="427" mass="49343">MSIKGKLSRMKKHLSIEPAQDSSIKAASTFEHSPIEIPFYEKWKKLNAKAIHLDDHYTILRELQYDLNTIHGKYTFSEAIDIVDRWHEASFNHPLSASGRSPEELLFFDTETTGLSSGAGSTIFLLGYSQLTREGVKVKQYFLPGPEHEVAMYYHFLHDVENLSNLVTYNGKAFDWPQVKTRHTFVRNEVPKLPAFGHFDLLHGARRLWKETLPSCKLSIVENEILKFERGEDTPGYMAPMLYFDFLHEPDPEYIEGVLTHNEWDVLSLISLYVHISSCLLDYDGKELSTNEKLQIGKWFEFVGEKGRALVCLEQLWKEDSRNVSEDGILLLTKLYKQSSRESDAIILLEDTFKNRRFSSAEIAIELSKLYEHHEKDYEKALDAAVNGLHWLKETTKLVDKSKTKQTAEVIKRIERLEQKIKKASDL</sequence>
<dbReference type="EMBL" id="JAOTPO010000009">
    <property type="protein sequence ID" value="MDE5414398.1"/>
    <property type="molecule type" value="Genomic_DNA"/>
</dbReference>
<evidence type="ECO:0000259" key="1">
    <source>
        <dbReference type="Pfam" id="PF13482"/>
    </source>
</evidence>
<dbReference type="PANTHER" id="PTHR38462">
    <property type="entry name" value="EXONUCLEASE-LIKE PROTEIN"/>
    <property type="match status" value="1"/>
</dbReference>
<dbReference type="SUPFAM" id="SSF53098">
    <property type="entry name" value="Ribonuclease H-like"/>
    <property type="match status" value="1"/>
</dbReference>
<accession>A0ABT5VG00</accession>
<organism evidence="2 3">
    <name type="scientific">Alkalihalobacterium chitinilyticum</name>
    <dbReference type="NCBI Taxonomy" id="2980103"/>
    <lineage>
        <taxon>Bacteria</taxon>
        <taxon>Bacillati</taxon>
        <taxon>Bacillota</taxon>
        <taxon>Bacilli</taxon>
        <taxon>Bacillales</taxon>
        <taxon>Bacillaceae</taxon>
        <taxon>Alkalihalobacterium</taxon>
    </lineage>
</organism>
<dbReference type="Gene3D" id="3.30.420.10">
    <property type="entry name" value="Ribonuclease H-like superfamily/Ribonuclease H"/>
    <property type="match status" value="1"/>
</dbReference>
<dbReference type="InterPro" id="IPR038720">
    <property type="entry name" value="YprB_RNase_H-like_dom"/>
</dbReference>